<sequence length="356" mass="39502">MLELRKIMLVFGLLLLILQTAACVERFCSFTQSDPCYAALGHKLNLLMVDASKYTRTIKKIINNTEVAACKVRNDTMRANDCDLYINRPEVRIINGTVMINSVKREDSGDYKLVFDNSGGTEISQYLQVNVEAPVGSVKVSIICSSNQMRSVSCSSEGDQLLYSWTLNGETQTDGNSTIQLQEETKGEITCTVKNHVSQGNTTVSIKDCPGSTTDAVTSSLTTKTSENVARYLLIAMGCVAVILILLFIIVYYVYRKKQHKSPTPAPPSGDVELIYTHISHQKTNKQGAGKKKEASPDDDVEYSAVRVQKKKKNKPEEEVQYGEVTFSPKHSNTQNQQQQQQQPAEECVYSETSSP</sequence>
<dbReference type="Proteomes" id="UP000000437">
    <property type="component" value="Chromosome 14"/>
</dbReference>
<dbReference type="RefSeq" id="XP_073778569.1">
    <property type="nucleotide sequence ID" value="XM_073922468.1"/>
</dbReference>
<evidence type="ECO:0000313" key="1">
    <source>
        <dbReference type="Proteomes" id="UP000000437"/>
    </source>
</evidence>
<organism evidence="1 2">
    <name type="scientific">Danio rerio</name>
    <name type="common">Zebrafish</name>
    <name type="synonym">Brachydanio rerio</name>
    <dbReference type="NCBI Taxonomy" id="7955"/>
    <lineage>
        <taxon>Eukaryota</taxon>
        <taxon>Metazoa</taxon>
        <taxon>Chordata</taxon>
        <taxon>Craniata</taxon>
        <taxon>Vertebrata</taxon>
        <taxon>Euteleostomi</taxon>
        <taxon>Actinopterygii</taxon>
        <taxon>Neopterygii</taxon>
        <taxon>Teleostei</taxon>
        <taxon>Ostariophysi</taxon>
        <taxon>Cypriniformes</taxon>
        <taxon>Danionidae</taxon>
        <taxon>Danioninae</taxon>
        <taxon>Danio</taxon>
    </lineage>
</organism>
<evidence type="ECO:0000313" key="2">
    <source>
        <dbReference type="RefSeq" id="XP_073778569.1"/>
    </source>
</evidence>
<keyword evidence="1" id="KW-1185">Reference proteome</keyword>
<gene>
    <name evidence="2" type="primary">LOC110440201</name>
</gene>
<name>A0AC58H9D0_DANRE</name>
<accession>A0AC58H9D0</accession>
<reference evidence="2" key="1">
    <citation type="submission" date="2025-08" db="UniProtKB">
        <authorList>
            <consortium name="RefSeq"/>
        </authorList>
    </citation>
    <scope>IDENTIFICATION</scope>
    <source>
        <strain evidence="2">Tuebingen</strain>
        <tissue evidence="2">Fibroblasts and whole tissue</tissue>
    </source>
</reference>
<protein>
    <submittedName>
        <fullName evidence="2">Uncharacterized protein isoform X1</fullName>
    </submittedName>
</protein>
<proteinExistence type="predicted"/>